<dbReference type="Pfam" id="PF11977">
    <property type="entry name" value="RNase_Zc3h12a"/>
    <property type="match status" value="1"/>
</dbReference>
<dbReference type="InterPro" id="IPR051101">
    <property type="entry name" value="ZC3H12/N4BP1_RNase_Reg"/>
</dbReference>
<dbReference type="GO" id="GO:0036464">
    <property type="term" value="C:cytoplasmic ribonucleoprotein granule"/>
    <property type="evidence" value="ECO:0007669"/>
    <property type="project" value="TreeGrafter"/>
</dbReference>
<dbReference type="VEuPathDB" id="VectorBase:PPAPM1_003371"/>
<proteinExistence type="predicted"/>
<dbReference type="GO" id="GO:0005634">
    <property type="term" value="C:nucleus"/>
    <property type="evidence" value="ECO:0007669"/>
    <property type="project" value="TreeGrafter"/>
</dbReference>
<protein>
    <submittedName>
        <fullName evidence="1">Uncharacterized protein</fullName>
    </submittedName>
</protein>
<dbReference type="PANTHER" id="PTHR12876">
    <property type="entry name" value="N4BP1-RELATED"/>
    <property type="match status" value="1"/>
</dbReference>
<evidence type="ECO:0000313" key="1">
    <source>
        <dbReference type="EnsemblMetazoa" id="PPAI004306-PA"/>
    </source>
</evidence>
<dbReference type="VEuPathDB" id="VectorBase:PPAI004306"/>
<name>A0A1B0D9J4_PHLPP</name>
<evidence type="ECO:0000313" key="2">
    <source>
        <dbReference type="Proteomes" id="UP000092462"/>
    </source>
</evidence>
<dbReference type="InterPro" id="IPR021869">
    <property type="entry name" value="RNase_Zc3h12_NYN"/>
</dbReference>
<organism evidence="1 2">
    <name type="scientific">Phlebotomus papatasi</name>
    <name type="common">Sandfly</name>
    <dbReference type="NCBI Taxonomy" id="29031"/>
    <lineage>
        <taxon>Eukaryota</taxon>
        <taxon>Metazoa</taxon>
        <taxon>Ecdysozoa</taxon>
        <taxon>Arthropoda</taxon>
        <taxon>Hexapoda</taxon>
        <taxon>Insecta</taxon>
        <taxon>Pterygota</taxon>
        <taxon>Neoptera</taxon>
        <taxon>Endopterygota</taxon>
        <taxon>Diptera</taxon>
        <taxon>Nematocera</taxon>
        <taxon>Psychodoidea</taxon>
        <taxon>Psychodidae</taxon>
        <taxon>Phlebotomus</taxon>
        <taxon>Phlebotomus</taxon>
    </lineage>
</organism>
<accession>A0A1B0D9J4</accession>
<reference evidence="1" key="1">
    <citation type="submission" date="2022-08" db="UniProtKB">
        <authorList>
            <consortium name="EnsemblMetazoa"/>
        </authorList>
    </citation>
    <scope>IDENTIFICATION</scope>
    <source>
        <strain evidence="1">Israel</strain>
    </source>
</reference>
<dbReference type="AlphaFoldDB" id="A0A1B0D9J4"/>
<dbReference type="EnsemblMetazoa" id="PPAI004306-RA">
    <property type="protein sequence ID" value="PPAI004306-PA"/>
    <property type="gene ID" value="PPAI004306"/>
</dbReference>
<dbReference type="EMBL" id="AJVK01012975">
    <property type="status" value="NOT_ANNOTATED_CDS"/>
    <property type="molecule type" value="Genomic_DNA"/>
</dbReference>
<dbReference type="FunFam" id="3.40.50.11980:FF:000001">
    <property type="entry name" value="ZC3H12A isoform 1"/>
    <property type="match status" value="1"/>
</dbReference>
<dbReference type="Proteomes" id="UP000092462">
    <property type="component" value="Unassembled WGS sequence"/>
</dbReference>
<dbReference type="PANTHER" id="PTHR12876:SF35">
    <property type="entry name" value="LD08718P-RELATED"/>
    <property type="match status" value="1"/>
</dbReference>
<dbReference type="Gene3D" id="3.40.50.11980">
    <property type="match status" value="1"/>
</dbReference>
<dbReference type="GO" id="GO:0004521">
    <property type="term" value="F:RNA endonuclease activity"/>
    <property type="evidence" value="ECO:0007669"/>
    <property type="project" value="TreeGrafter"/>
</dbReference>
<keyword evidence="2" id="KW-1185">Reference proteome</keyword>
<sequence length="148" mass="17043">MKKWKNHSLLKKVFSVEGLKIAIEYFEEKGHEVVAVVPQFRSRKNLSTDPELLRDLNLKGKVIFSPAKNIHGFTLSSYDDLLIMQVAEKNQGVIISNDNFADLLGQNIQWDTIIGTRVVGFTWFKDQFFLPLDPYGRDGPRIDDILYQ</sequence>
<dbReference type="GO" id="GO:0003729">
    <property type="term" value="F:mRNA binding"/>
    <property type="evidence" value="ECO:0007669"/>
    <property type="project" value="TreeGrafter"/>
</dbReference>